<organism evidence="2 3">
    <name type="scientific">Candidatus Komeilibacteria bacterium CG_4_10_14_0_2_um_filter_37_10</name>
    <dbReference type="NCBI Taxonomy" id="1974470"/>
    <lineage>
        <taxon>Bacteria</taxon>
        <taxon>Candidatus Komeiliibacteriota</taxon>
    </lineage>
</organism>
<keyword evidence="1" id="KW-0472">Membrane</keyword>
<dbReference type="SUPFAM" id="SSF81301">
    <property type="entry name" value="Nucleotidyltransferase"/>
    <property type="match status" value="1"/>
</dbReference>
<dbReference type="EMBL" id="PFPO01000070">
    <property type="protein sequence ID" value="PIZ98743.1"/>
    <property type="molecule type" value="Genomic_DNA"/>
</dbReference>
<evidence type="ECO:0000313" key="3">
    <source>
        <dbReference type="Proteomes" id="UP000230405"/>
    </source>
</evidence>
<dbReference type="InterPro" id="IPR043519">
    <property type="entry name" value="NT_sf"/>
</dbReference>
<evidence type="ECO:0000256" key="1">
    <source>
        <dbReference type="SAM" id="Phobius"/>
    </source>
</evidence>
<keyword evidence="1" id="KW-0812">Transmembrane</keyword>
<accession>A0A2M7VE28</accession>
<proteinExistence type="predicted"/>
<protein>
    <submittedName>
        <fullName evidence="2">Uncharacterized protein</fullName>
    </submittedName>
</protein>
<keyword evidence="1" id="KW-1133">Transmembrane helix</keyword>
<sequence>MVLSGATQRFVRYNAILGKITGLKILLFLLITHFVLCDKISLDEKYYLTFMETILLKIIKILKKLNIKPVIYGSFGVSYYLGNFKQFGDLDLLVEDKFIDNDWEEFNTFLSSHNFVLINRREHEFLLDNFKIGFAKKSIFVKDGIIKDYTDLVKYGKVDAYTLRPEHFLAAYRFSLKDGYRVTNRFKRDQEIINKITEYIKENKL</sequence>
<evidence type="ECO:0000313" key="2">
    <source>
        <dbReference type="EMBL" id="PIZ98743.1"/>
    </source>
</evidence>
<feature type="transmembrane region" description="Helical" evidence="1">
    <location>
        <begin position="16"/>
        <end position="36"/>
    </location>
</feature>
<dbReference type="Proteomes" id="UP000230405">
    <property type="component" value="Unassembled WGS sequence"/>
</dbReference>
<reference evidence="3" key="1">
    <citation type="submission" date="2017-09" db="EMBL/GenBank/DDBJ databases">
        <title>Depth-based differentiation of microbial function through sediment-hosted aquifers and enrichment of novel symbionts in the deep terrestrial subsurface.</title>
        <authorList>
            <person name="Probst A.J."/>
            <person name="Ladd B."/>
            <person name="Jarett J.K."/>
            <person name="Geller-Mcgrath D.E."/>
            <person name="Sieber C.M.K."/>
            <person name="Emerson J.B."/>
            <person name="Anantharaman K."/>
            <person name="Thomas B.C."/>
            <person name="Malmstrom R."/>
            <person name="Stieglmeier M."/>
            <person name="Klingl A."/>
            <person name="Woyke T."/>
            <person name="Ryan C.M."/>
            <person name="Banfield J.F."/>
        </authorList>
    </citation>
    <scope>NUCLEOTIDE SEQUENCE [LARGE SCALE GENOMIC DNA]</scope>
</reference>
<gene>
    <name evidence="2" type="ORF">COX77_03555</name>
</gene>
<dbReference type="AlphaFoldDB" id="A0A2M7VE28"/>
<comment type="caution">
    <text evidence="2">The sequence shown here is derived from an EMBL/GenBank/DDBJ whole genome shotgun (WGS) entry which is preliminary data.</text>
</comment>
<name>A0A2M7VE28_9BACT</name>